<evidence type="ECO:0000313" key="3">
    <source>
        <dbReference type="EMBL" id="CBY01695.1"/>
    </source>
</evidence>
<feature type="domain" description="DUF7587" evidence="2">
    <location>
        <begin position="85"/>
        <end position="237"/>
    </location>
</feature>
<evidence type="ECO:0000256" key="1">
    <source>
        <dbReference type="SAM" id="MobiDB-lite"/>
    </source>
</evidence>
<dbReference type="GeneID" id="13290781"/>
<proteinExistence type="predicted"/>
<dbReference type="AlphaFoldDB" id="E5AEQ6"/>
<dbReference type="VEuPathDB" id="FungiDB:LEMA_P004820.1"/>
<dbReference type="eggNOG" id="ENOG502SJQX">
    <property type="taxonomic scope" value="Eukaryota"/>
</dbReference>
<evidence type="ECO:0000313" key="4">
    <source>
        <dbReference type="Proteomes" id="UP000002668"/>
    </source>
</evidence>
<evidence type="ECO:0000259" key="2">
    <source>
        <dbReference type="Pfam" id="PF24494"/>
    </source>
</evidence>
<dbReference type="HOGENOM" id="CLU_048301_1_0_1"/>
<accession>E5AEQ6</accession>
<reference evidence="4" key="1">
    <citation type="journal article" date="2011" name="Nat. Commun.">
        <title>Effector diversification within compartments of the Leptosphaeria maculans genome affected by Repeat-Induced Point mutations.</title>
        <authorList>
            <person name="Rouxel T."/>
            <person name="Grandaubert J."/>
            <person name="Hane J.K."/>
            <person name="Hoede C."/>
            <person name="van de Wouw A.P."/>
            <person name="Couloux A."/>
            <person name="Dominguez V."/>
            <person name="Anthouard V."/>
            <person name="Bally P."/>
            <person name="Bourras S."/>
            <person name="Cozijnsen A.J."/>
            <person name="Ciuffetti L.M."/>
            <person name="Degrave A."/>
            <person name="Dilmaghani A."/>
            <person name="Duret L."/>
            <person name="Fudal I."/>
            <person name="Goodwin S.B."/>
            <person name="Gout L."/>
            <person name="Glaser N."/>
            <person name="Linglin J."/>
            <person name="Kema G.H.J."/>
            <person name="Lapalu N."/>
            <person name="Lawrence C.B."/>
            <person name="May K."/>
            <person name="Meyer M."/>
            <person name="Ollivier B."/>
            <person name="Poulain J."/>
            <person name="Schoch C.L."/>
            <person name="Simon A."/>
            <person name="Spatafora J.W."/>
            <person name="Stachowiak A."/>
            <person name="Turgeon B.G."/>
            <person name="Tyler B.M."/>
            <person name="Vincent D."/>
            <person name="Weissenbach J."/>
            <person name="Amselem J."/>
            <person name="Quesneville H."/>
            <person name="Oliver R.P."/>
            <person name="Wincker P."/>
            <person name="Balesdent M.-H."/>
            <person name="Howlett B.J."/>
        </authorList>
    </citation>
    <scope>NUCLEOTIDE SEQUENCE [LARGE SCALE GENOMIC DNA]</scope>
    <source>
        <strain evidence="4">JN3 / isolate v23.1.3 / race Av1-4-5-6-7-8</strain>
    </source>
</reference>
<dbReference type="Pfam" id="PF24494">
    <property type="entry name" value="DUF7587"/>
    <property type="match status" value="1"/>
</dbReference>
<feature type="region of interest" description="Disordered" evidence="1">
    <location>
        <begin position="1"/>
        <end position="43"/>
    </location>
</feature>
<name>E5AEQ6_LEPMJ</name>
<feature type="compositionally biased region" description="Polar residues" evidence="1">
    <location>
        <begin position="28"/>
        <end position="43"/>
    </location>
</feature>
<protein>
    <recommendedName>
        <fullName evidence="2">DUF7587 domain-containing protein</fullName>
    </recommendedName>
</protein>
<keyword evidence="4" id="KW-1185">Reference proteome</keyword>
<dbReference type="EMBL" id="FP929139">
    <property type="protein sequence ID" value="CBY01695.1"/>
    <property type="molecule type" value="Genomic_DNA"/>
</dbReference>
<dbReference type="OMA" id="LNDHLWW"/>
<organism evidence="3 4">
    <name type="scientific">Leptosphaeria maculans (strain JN3 / isolate v23.1.3 / race Av1-4-5-6-7-8)</name>
    <name type="common">Blackleg fungus</name>
    <name type="synonym">Phoma lingam</name>
    <dbReference type="NCBI Taxonomy" id="985895"/>
    <lineage>
        <taxon>Eukaryota</taxon>
        <taxon>Fungi</taxon>
        <taxon>Dikarya</taxon>
        <taxon>Ascomycota</taxon>
        <taxon>Pezizomycotina</taxon>
        <taxon>Dothideomycetes</taxon>
        <taxon>Pleosporomycetidae</taxon>
        <taxon>Pleosporales</taxon>
        <taxon>Pleosporineae</taxon>
        <taxon>Leptosphaeriaceae</taxon>
        <taxon>Plenodomus</taxon>
        <taxon>Plenodomus lingam/Leptosphaeria maculans species complex</taxon>
    </lineage>
</organism>
<dbReference type="Proteomes" id="UP000002668">
    <property type="component" value="Genome"/>
</dbReference>
<gene>
    <name evidence="3" type="ORF">LEMA_P004820.1</name>
</gene>
<dbReference type="OrthoDB" id="4152607at2759"/>
<dbReference type="InterPro" id="IPR056009">
    <property type="entry name" value="DUF7587"/>
</dbReference>
<sequence>MHSSVCNHHPASSKLMKNESHSLRMKQLSESNHPQYHRSQQSTSYDMAFQDVADQLSSLNLSTDEYLLYNPSGGKSSFLKKLDNIPRYLFRVFTPKSAATTDESWARSWNARHEIPASKLDIFANTNDKAVADMVHRHLMWLKGEDNFVSWTSSLLFTLVYIFHLHANRNDASKFDEINLCIIDTTRFPRAVFIRDLDLIDAYRAFDDKLAQTQLLRRRTWGGRLYFGEYLSQGELKIKGKCAIISAAAMIQRGLYYLHPSFREFAQWPKEYRPPWVLPVLDLRENIDRNTTDICTPVLLRGFTAIIQLLEAPWRLPTAIHLIASLSHSTEDVSILGFFKGDSFTGLTPHCPNHHTNP</sequence>
<dbReference type="InParanoid" id="E5AEQ6"/>